<reference evidence="1 2" key="1">
    <citation type="submission" date="2020-08" db="EMBL/GenBank/DDBJ databases">
        <title>Genomic Encyclopedia of Type Strains, Phase III (KMG-III): the genomes of soil and plant-associated and newly described type strains.</title>
        <authorList>
            <person name="Whitman W."/>
        </authorList>
    </citation>
    <scope>NUCLEOTIDE SEQUENCE [LARGE SCALE GENOMIC DNA]</scope>
    <source>
        <strain evidence="1 2">CECT 7341</strain>
    </source>
</reference>
<dbReference type="InterPro" id="IPR009225">
    <property type="entry name" value="Phage_head_completion_GpL"/>
</dbReference>
<name>A0A7W5DN15_9GAMM</name>
<comment type="caution">
    <text evidence="1">The sequence shown here is derived from an EMBL/GenBank/DDBJ whole genome shotgun (WGS) entry which is preliminary data.</text>
</comment>
<dbReference type="RefSeq" id="WP_183315247.1">
    <property type="nucleotide sequence ID" value="NZ_JACHXQ010000017.1"/>
</dbReference>
<keyword evidence="2" id="KW-1185">Reference proteome</keyword>
<protein>
    <recommendedName>
        <fullName evidence="3">Head completion/stabilization protein</fullName>
    </recommendedName>
</protein>
<dbReference type="AlphaFoldDB" id="A0A7W5DN15"/>
<evidence type="ECO:0008006" key="3">
    <source>
        <dbReference type="Google" id="ProtNLM"/>
    </source>
</evidence>
<gene>
    <name evidence="1" type="ORF">FHR95_003354</name>
</gene>
<organism evidence="1 2">
    <name type="scientific">Halomonas fontilapidosi</name>
    <dbReference type="NCBI Taxonomy" id="616675"/>
    <lineage>
        <taxon>Bacteria</taxon>
        <taxon>Pseudomonadati</taxon>
        <taxon>Pseudomonadota</taxon>
        <taxon>Gammaproteobacteria</taxon>
        <taxon>Oceanospirillales</taxon>
        <taxon>Halomonadaceae</taxon>
        <taxon>Halomonas</taxon>
    </lineage>
</organism>
<dbReference type="Proteomes" id="UP000563050">
    <property type="component" value="Unassembled WGS sequence"/>
</dbReference>
<evidence type="ECO:0000313" key="2">
    <source>
        <dbReference type="Proteomes" id="UP000563050"/>
    </source>
</evidence>
<proteinExistence type="predicted"/>
<dbReference type="EMBL" id="JACHXQ010000017">
    <property type="protein sequence ID" value="MBB3185761.1"/>
    <property type="molecule type" value="Genomic_DNA"/>
</dbReference>
<evidence type="ECO:0000313" key="1">
    <source>
        <dbReference type="EMBL" id="MBB3185761.1"/>
    </source>
</evidence>
<accession>A0A7W5DN15</accession>
<dbReference type="Pfam" id="PF05926">
    <property type="entry name" value="Phage_GPL"/>
    <property type="match status" value="1"/>
</dbReference>
<sequence length="157" mass="17032">MSSLISYGTGETSEAPAAITNNGFWPAVDPAAFRDAERVDSTVTEARVAHALRVALADVNLQLADWQAARIDDGAATAEEVAAPGWAAEGHYVLLYQRALYATAMASLLERYRDYSATGEGDERGEAKDLAADDYRRDARWAVSEILGERHTTVELI</sequence>